<protein>
    <submittedName>
        <fullName evidence="3">Tigger transposable element-derived protein 6-like</fullName>
    </submittedName>
</protein>
<feature type="domain" description="DDE-1" evidence="1">
    <location>
        <begin position="3"/>
        <end position="120"/>
    </location>
</feature>
<dbReference type="InterPro" id="IPR004875">
    <property type="entry name" value="DDE_SF_endonuclease_dom"/>
</dbReference>
<dbReference type="InterPro" id="IPR050863">
    <property type="entry name" value="CenT-Element_Derived"/>
</dbReference>
<name>A0AAJ6QR72_9ACAR</name>
<dbReference type="PANTHER" id="PTHR19303:SF73">
    <property type="entry name" value="PROTEIN PDC2"/>
    <property type="match status" value="1"/>
</dbReference>
<evidence type="ECO:0000313" key="2">
    <source>
        <dbReference type="Proteomes" id="UP000694867"/>
    </source>
</evidence>
<dbReference type="Pfam" id="PF03184">
    <property type="entry name" value="DDE_1"/>
    <property type="match status" value="1"/>
</dbReference>
<dbReference type="Proteomes" id="UP000694867">
    <property type="component" value="Unplaced"/>
</dbReference>
<sequence length="210" mass="23966">MLKLGVFWEANPKAWMTGAIFEKWLDKFNARMQSLGGKVLMLVDNAPCPCHIRRSMSNVHLLFLPPNMTSKLQPLEQGIIQAFKLQYRGLMLRWLLTRMHECESATDLTKKINVLEALPWSHADCPGSEPLNEKDEAEDTCDVRSASSQEALLAIETLKSFVFAAGAMPSNAYDSILERKREVKNFILNNIQELLRQTDLHTFMSRNDKI</sequence>
<dbReference type="GeneID" id="100897480"/>
<gene>
    <name evidence="3" type="primary">LOC100897480</name>
</gene>
<dbReference type="AlphaFoldDB" id="A0AAJ6QR72"/>
<dbReference type="KEGG" id="goe:100897480"/>
<keyword evidence="2" id="KW-1185">Reference proteome</keyword>
<dbReference type="RefSeq" id="XP_003741333.1">
    <property type="nucleotide sequence ID" value="XM_003741285.1"/>
</dbReference>
<organism evidence="2 3">
    <name type="scientific">Galendromus occidentalis</name>
    <name type="common">western predatory mite</name>
    <dbReference type="NCBI Taxonomy" id="34638"/>
    <lineage>
        <taxon>Eukaryota</taxon>
        <taxon>Metazoa</taxon>
        <taxon>Ecdysozoa</taxon>
        <taxon>Arthropoda</taxon>
        <taxon>Chelicerata</taxon>
        <taxon>Arachnida</taxon>
        <taxon>Acari</taxon>
        <taxon>Parasitiformes</taxon>
        <taxon>Mesostigmata</taxon>
        <taxon>Gamasina</taxon>
        <taxon>Phytoseioidea</taxon>
        <taxon>Phytoseiidae</taxon>
        <taxon>Typhlodrominae</taxon>
        <taxon>Galendromus</taxon>
    </lineage>
</organism>
<dbReference type="GO" id="GO:0005634">
    <property type="term" value="C:nucleus"/>
    <property type="evidence" value="ECO:0007669"/>
    <property type="project" value="TreeGrafter"/>
</dbReference>
<accession>A0AAJ6QR72</accession>
<reference evidence="3" key="1">
    <citation type="submission" date="2025-08" db="UniProtKB">
        <authorList>
            <consortium name="RefSeq"/>
        </authorList>
    </citation>
    <scope>IDENTIFICATION</scope>
</reference>
<evidence type="ECO:0000259" key="1">
    <source>
        <dbReference type="Pfam" id="PF03184"/>
    </source>
</evidence>
<dbReference type="PANTHER" id="PTHR19303">
    <property type="entry name" value="TRANSPOSON"/>
    <property type="match status" value="1"/>
</dbReference>
<evidence type="ECO:0000313" key="3">
    <source>
        <dbReference type="RefSeq" id="XP_003741333.1"/>
    </source>
</evidence>
<dbReference type="GO" id="GO:0003677">
    <property type="term" value="F:DNA binding"/>
    <property type="evidence" value="ECO:0007669"/>
    <property type="project" value="TreeGrafter"/>
</dbReference>
<proteinExistence type="predicted"/>